<feature type="domain" description="Peptidase C54 catalytic" evidence="14">
    <location>
        <begin position="771"/>
        <end position="815"/>
    </location>
</feature>
<comment type="subcellular location">
    <subcellularLocation>
        <location evidence="2">Cytoplasm</location>
    </subcellularLocation>
    <subcellularLocation>
        <location evidence="1">Preautophagosomal structure</location>
    </subcellularLocation>
</comment>
<evidence type="ECO:0000256" key="2">
    <source>
        <dbReference type="ARBA" id="ARBA00004496"/>
    </source>
</evidence>
<dbReference type="STRING" id="1381753.V2YNX1"/>
<feature type="compositionally biased region" description="Polar residues" evidence="13">
    <location>
        <begin position="131"/>
        <end position="140"/>
    </location>
</feature>
<keyword evidence="7" id="KW-0378">Hydrolase</keyword>
<feature type="compositionally biased region" description="Low complexity" evidence="13">
    <location>
        <begin position="1"/>
        <end position="26"/>
    </location>
</feature>
<name>V2YNX1_MONRO</name>
<dbReference type="GO" id="GO:0015031">
    <property type="term" value="P:protein transport"/>
    <property type="evidence" value="ECO:0007669"/>
    <property type="project" value="UniProtKB-KW"/>
</dbReference>
<feature type="compositionally biased region" description="Low complexity" evidence="13">
    <location>
        <begin position="661"/>
        <end position="678"/>
    </location>
</feature>
<comment type="caution">
    <text evidence="15">The sequence shown here is derived from an EMBL/GenBank/DDBJ whole genome shotgun (WGS) entry which is preliminary data.</text>
</comment>
<evidence type="ECO:0000256" key="6">
    <source>
        <dbReference type="ARBA" id="ARBA00022670"/>
    </source>
</evidence>
<feature type="region of interest" description="Disordered" evidence="13">
    <location>
        <begin position="576"/>
        <end position="744"/>
    </location>
</feature>
<dbReference type="GO" id="GO:0019786">
    <property type="term" value="F:protein-phosphatidylethanolamide deconjugating activity"/>
    <property type="evidence" value="ECO:0007669"/>
    <property type="project" value="InterPro"/>
</dbReference>
<dbReference type="GO" id="GO:0000045">
    <property type="term" value="P:autophagosome assembly"/>
    <property type="evidence" value="ECO:0007669"/>
    <property type="project" value="TreeGrafter"/>
</dbReference>
<feature type="domain" description="Peptidase C54 catalytic" evidence="14">
    <location>
        <begin position="301"/>
        <end position="592"/>
    </location>
</feature>
<protein>
    <recommendedName>
        <fullName evidence="12">Autophagy-related protein 4</fullName>
    </recommendedName>
</protein>
<evidence type="ECO:0000256" key="9">
    <source>
        <dbReference type="ARBA" id="ARBA00022927"/>
    </source>
</evidence>
<dbReference type="GO" id="GO:0000407">
    <property type="term" value="C:phagophore assembly site"/>
    <property type="evidence" value="ECO:0007669"/>
    <property type="project" value="UniProtKB-SubCell"/>
</dbReference>
<feature type="region of interest" description="Disordered" evidence="13">
    <location>
        <begin position="235"/>
        <end position="292"/>
    </location>
</feature>
<feature type="compositionally biased region" description="Polar residues" evidence="13">
    <location>
        <begin position="597"/>
        <end position="611"/>
    </location>
</feature>
<feature type="compositionally biased region" description="Pro residues" evidence="13">
    <location>
        <begin position="238"/>
        <end position="247"/>
    </location>
</feature>
<dbReference type="GO" id="GO:0016485">
    <property type="term" value="P:protein processing"/>
    <property type="evidence" value="ECO:0007669"/>
    <property type="project" value="TreeGrafter"/>
</dbReference>
<evidence type="ECO:0000313" key="16">
    <source>
        <dbReference type="Proteomes" id="UP000017559"/>
    </source>
</evidence>
<dbReference type="HOGENOM" id="CLU_005225_0_0_1"/>
<feature type="compositionally biased region" description="Low complexity" evidence="13">
    <location>
        <begin position="693"/>
        <end position="726"/>
    </location>
</feature>
<feature type="region of interest" description="Disordered" evidence="13">
    <location>
        <begin position="482"/>
        <end position="507"/>
    </location>
</feature>
<dbReference type="EMBL" id="AWSO01000201">
    <property type="protein sequence ID" value="ESK93379.1"/>
    <property type="molecule type" value="Genomic_DNA"/>
</dbReference>
<reference evidence="15 16" key="1">
    <citation type="journal article" date="2014" name="BMC Genomics">
        <title>Genome and secretome analysis of the hemibiotrophic fungal pathogen, Moniliophthora roreri, which causes frosty pod rot disease of cacao: mechanisms of the biotrophic and necrotrophic phases.</title>
        <authorList>
            <person name="Meinhardt L.W."/>
            <person name="Costa G.G.L."/>
            <person name="Thomazella D.P.T."/>
            <person name="Teixeira P.J.P.L."/>
            <person name="Carazzolle M.F."/>
            <person name="Schuster S.C."/>
            <person name="Carlson J.E."/>
            <person name="Guiltinan M.J."/>
            <person name="Mieczkowski P."/>
            <person name="Farmer A."/>
            <person name="Ramaraj T."/>
            <person name="Crozier J."/>
            <person name="Davis R.E."/>
            <person name="Shao J."/>
            <person name="Melnick R.L."/>
            <person name="Pereira G.A.G."/>
            <person name="Bailey B.A."/>
        </authorList>
    </citation>
    <scope>NUCLEOTIDE SEQUENCE [LARGE SCALE GENOMIC DNA]</scope>
    <source>
        <strain evidence="15 16">MCA 2997</strain>
    </source>
</reference>
<keyword evidence="16" id="KW-1185">Reference proteome</keyword>
<feature type="compositionally biased region" description="Low complexity" evidence="13">
    <location>
        <begin position="1024"/>
        <end position="1041"/>
    </location>
</feature>
<feature type="compositionally biased region" description="Basic and acidic residues" evidence="13">
    <location>
        <begin position="613"/>
        <end position="641"/>
    </location>
</feature>
<feature type="compositionally biased region" description="Polar residues" evidence="13">
    <location>
        <begin position="679"/>
        <end position="689"/>
    </location>
</feature>
<dbReference type="OrthoDB" id="2960936at2759"/>
<evidence type="ECO:0000313" key="15">
    <source>
        <dbReference type="EMBL" id="ESK93379.1"/>
    </source>
</evidence>
<feature type="region of interest" description="Disordered" evidence="13">
    <location>
        <begin position="823"/>
        <end position="1105"/>
    </location>
</feature>
<keyword evidence="8" id="KW-0788">Thiol protease</keyword>
<feature type="region of interest" description="Disordered" evidence="13">
    <location>
        <begin position="1"/>
        <end position="143"/>
    </location>
</feature>
<dbReference type="Proteomes" id="UP000017559">
    <property type="component" value="Unassembled WGS sequence"/>
</dbReference>
<keyword evidence="9" id="KW-0653">Protein transport</keyword>
<organism evidence="15 16">
    <name type="scientific">Moniliophthora roreri (strain MCA 2997)</name>
    <name type="common">Cocoa frosty pod rot fungus</name>
    <name type="synonym">Crinipellis roreri</name>
    <dbReference type="NCBI Taxonomy" id="1381753"/>
    <lineage>
        <taxon>Eukaryota</taxon>
        <taxon>Fungi</taxon>
        <taxon>Dikarya</taxon>
        <taxon>Basidiomycota</taxon>
        <taxon>Agaricomycotina</taxon>
        <taxon>Agaricomycetes</taxon>
        <taxon>Agaricomycetidae</taxon>
        <taxon>Agaricales</taxon>
        <taxon>Marasmiineae</taxon>
        <taxon>Marasmiaceae</taxon>
        <taxon>Moniliophthora</taxon>
    </lineage>
</organism>
<dbReference type="GO" id="GO:0034727">
    <property type="term" value="P:piecemeal microautophagy of the nucleus"/>
    <property type="evidence" value="ECO:0007669"/>
    <property type="project" value="TreeGrafter"/>
</dbReference>
<evidence type="ECO:0000256" key="7">
    <source>
        <dbReference type="ARBA" id="ARBA00022801"/>
    </source>
</evidence>
<dbReference type="GO" id="GO:0004197">
    <property type="term" value="F:cysteine-type endopeptidase activity"/>
    <property type="evidence" value="ECO:0007669"/>
    <property type="project" value="TreeGrafter"/>
</dbReference>
<gene>
    <name evidence="15" type="ORF">Moror_1790</name>
</gene>
<feature type="region of interest" description="Disordered" evidence="13">
    <location>
        <begin position="170"/>
        <end position="190"/>
    </location>
</feature>
<feature type="compositionally biased region" description="Low complexity" evidence="13">
    <location>
        <begin position="882"/>
        <end position="899"/>
    </location>
</feature>
<comment type="catalytic activity">
    <reaction evidence="11">
        <text>[protein]-C-terminal L-amino acid-glycyl-phosphatidylethanolamide + H2O = [protein]-C-terminal L-amino acid-glycine + a 1,2-diacyl-sn-glycero-3-phosphoethanolamine</text>
        <dbReference type="Rhea" id="RHEA:67548"/>
        <dbReference type="Rhea" id="RHEA-COMP:17323"/>
        <dbReference type="Rhea" id="RHEA-COMP:17324"/>
        <dbReference type="ChEBI" id="CHEBI:15377"/>
        <dbReference type="ChEBI" id="CHEBI:64612"/>
        <dbReference type="ChEBI" id="CHEBI:172940"/>
        <dbReference type="ChEBI" id="CHEBI:172941"/>
    </reaction>
    <physiologicalReaction direction="left-to-right" evidence="11">
        <dbReference type="Rhea" id="RHEA:67549"/>
    </physiologicalReaction>
</comment>
<feature type="compositionally biased region" description="Polar residues" evidence="13">
    <location>
        <begin position="41"/>
        <end position="72"/>
    </location>
</feature>
<comment type="similarity">
    <text evidence="3">Belongs to the peptidase C54 family.</text>
</comment>
<dbReference type="KEGG" id="mrr:Moror_1790"/>
<proteinExistence type="inferred from homology"/>
<evidence type="ECO:0000256" key="13">
    <source>
        <dbReference type="SAM" id="MobiDB-lite"/>
    </source>
</evidence>
<keyword evidence="10" id="KW-0072">Autophagy</keyword>
<dbReference type="InterPro" id="IPR038765">
    <property type="entry name" value="Papain-like_cys_pep_sf"/>
</dbReference>
<feature type="compositionally biased region" description="Acidic residues" evidence="13">
    <location>
        <begin position="950"/>
        <end position="960"/>
    </location>
</feature>
<feature type="compositionally biased region" description="Acidic residues" evidence="13">
    <location>
        <begin position="837"/>
        <end position="875"/>
    </location>
</feature>
<dbReference type="AlphaFoldDB" id="V2YNX1"/>
<dbReference type="Pfam" id="PF03416">
    <property type="entry name" value="Peptidase_C54"/>
    <property type="match status" value="2"/>
</dbReference>
<evidence type="ECO:0000256" key="10">
    <source>
        <dbReference type="ARBA" id="ARBA00023006"/>
    </source>
</evidence>
<feature type="compositionally biased region" description="Low complexity" evidence="13">
    <location>
        <begin position="115"/>
        <end position="130"/>
    </location>
</feature>
<evidence type="ECO:0000256" key="3">
    <source>
        <dbReference type="ARBA" id="ARBA00010958"/>
    </source>
</evidence>
<feature type="compositionally biased region" description="Basic and acidic residues" evidence="13">
    <location>
        <begin position="938"/>
        <end position="949"/>
    </location>
</feature>
<dbReference type="InterPro" id="IPR005078">
    <property type="entry name" value="Peptidase_C54"/>
</dbReference>
<dbReference type="PANTHER" id="PTHR22624:SF49">
    <property type="entry name" value="CYSTEINE PROTEASE"/>
    <property type="match status" value="1"/>
</dbReference>
<evidence type="ECO:0000256" key="4">
    <source>
        <dbReference type="ARBA" id="ARBA00022448"/>
    </source>
</evidence>
<sequence length="1105" mass="119080">MSSNKNSRHTPSSSSPIPPTSSSKLPKFLQKGNTRDRSKSVNDSLYNAAESSPNIPSDAASQNSATPASSSKGPRKSNRFLDKSFADSEEPAIIVETPSTPPVPIPRPRTRTERPLSGSSEAPVSQSSPSYTHTHTSASPRISDLPTRLSGWFSHTFSSSSTDLSLPNLLNTHMQHSNGTSPPNSKGKMSGASALLTVAKHGKGHLDKAMRYLLDSDATPDKCADPIWLLGVQHKGYEPPPPTPPPLQASLSQSQPPSSRPESPSQSQALTSSLSSSVSSTPTVTPNNPSQKYPGANWPLEFYSDFTSKVWLTYRSHFTPIRDTNLADLPLPSIFCESPTSSASYVDTFKSERERGWTSDSGWGCMLRTGQSLLANALVFMWLGREWRRPPSPIPTDSYARYVQIVTWFLDTPSPEAPFSVHRMALAGKELGKDVGQWFGPSTAAGAIKTLVHAFPQSGLGVSVATDGTLFQTDVFAVSHSSTTAPAGSGGSSYAASSLGRRRHHPTTKSWGDRPVLLLLGIRLGLDGVNPVYYDTIKFLYTFPQSVGIAGGRPSSSYYFVGSQADNLFYLDPHHARPTVPLRSPPTTEPESGRNGSGFSTRSGFSATANRTPEADHARERDRSRDRSTREKGKSKEDKNGIRSSLGSVAHPPTKGSTMKRVVTPTSPSSVRTTGSSTFSYHAPTSPSPLQKAYSSSTSASASSSGQESSHVPSSSEDVSQSQAPSRTESPVLVTPSGSVDVGNMSEMDVSELVGTGDRPGLDPIQEHYVSVYSIAELKTFHCERVRKMPLSGLDPSMLLGFLCKNEADWIDFRRRAGELPRPIFSIQDEPPTWPSDSDDNMGLESISDPEDIADSMVMDDDEDDDEGLVDDEASEQFFDTRSSTSASLSSRSQRSNRGGSERGRSEEVDTEEDPVDPITPGPITTKFDMQGAQGAKGIEDEGLHREPSQESDDIEDDWVDPSLSSPMLTPQPTQQPQMQQQQEAPVGPVPPLVKSKSSGSTGSGSTRKKKSKKPHDQVPVPVPKIKVPSPPSKESFPFPVANSSDPNAADWSGSSSSSGVDVGKELREKRMHTARARDGGRTQSGGIKGILTDEFNESERDKTR</sequence>
<dbReference type="PANTHER" id="PTHR22624">
    <property type="entry name" value="CYSTEINE PROTEASE ATG4"/>
    <property type="match status" value="1"/>
</dbReference>
<keyword evidence="6 15" id="KW-0645">Protease</keyword>
<dbReference type="SUPFAM" id="SSF54001">
    <property type="entry name" value="Cysteine proteinases"/>
    <property type="match status" value="2"/>
</dbReference>
<feature type="compositionally biased region" description="Low complexity" evidence="13">
    <location>
        <begin position="995"/>
        <end position="1006"/>
    </location>
</feature>
<evidence type="ECO:0000259" key="14">
    <source>
        <dbReference type="Pfam" id="PF03416"/>
    </source>
</evidence>
<feature type="compositionally biased region" description="Low complexity" evidence="13">
    <location>
        <begin position="967"/>
        <end position="983"/>
    </location>
</feature>
<keyword evidence="5" id="KW-0963">Cytoplasm</keyword>
<accession>V2YNX1</accession>
<feature type="compositionally biased region" description="Low complexity" evidence="13">
    <location>
        <begin position="248"/>
        <end position="290"/>
    </location>
</feature>
<dbReference type="GO" id="GO:0000423">
    <property type="term" value="P:mitophagy"/>
    <property type="evidence" value="ECO:0007669"/>
    <property type="project" value="TreeGrafter"/>
</dbReference>
<dbReference type="GO" id="GO:0035973">
    <property type="term" value="P:aggrephagy"/>
    <property type="evidence" value="ECO:0007669"/>
    <property type="project" value="TreeGrafter"/>
</dbReference>
<keyword evidence="4" id="KW-0813">Transport</keyword>
<evidence type="ECO:0000256" key="8">
    <source>
        <dbReference type="ARBA" id="ARBA00022807"/>
    </source>
</evidence>
<feature type="compositionally biased region" description="Polar residues" evidence="13">
    <location>
        <begin position="171"/>
        <end position="184"/>
    </location>
</feature>
<evidence type="ECO:0000256" key="5">
    <source>
        <dbReference type="ARBA" id="ARBA00022490"/>
    </source>
</evidence>
<dbReference type="InterPro" id="IPR046792">
    <property type="entry name" value="Peptidase_C54_cat"/>
</dbReference>
<feature type="compositionally biased region" description="Low complexity" evidence="13">
    <location>
        <begin position="482"/>
        <end position="499"/>
    </location>
</feature>
<evidence type="ECO:0000256" key="12">
    <source>
        <dbReference type="ARBA" id="ARBA00030240"/>
    </source>
</evidence>
<evidence type="ECO:0000256" key="1">
    <source>
        <dbReference type="ARBA" id="ARBA00004329"/>
    </source>
</evidence>
<evidence type="ECO:0000256" key="11">
    <source>
        <dbReference type="ARBA" id="ARBA00029362"/>
    </source>
</evidence>